<feature type="region of interest" description="Disordered" evidence="1">
    <location>
        <begin position="304"/>
        <end position="329"/>
    </location>
</feature>
<proteinExistence type="predicted"/>
<dbReference type="Proteomes" id="UP000011274">
    <property type="component" value="Segment"/>
</dbReference>
<dbReference type="EMBL" id="EU522111">
    <property type="protein sequence ID" value="ACD03529.1"/>
    <property type="molecule type" value="Genomic_DNA"/>
</dbReference>
<protein>
    <submittedName>
        <fullName evidence="2">Uncharacterized protein</fullName>
    </submittedName>
</protein>
<evidence type="ECO:0000256" key="1">
    <source>
        <dbReference type="SAM" id="MobiDB-lite"/>
    </source>
</evidence>
<accession>B2YG47</accession>
<keyword evidence="3" id="KW-1185">Reference proteome</keyword>
<organism evidence="2 3">
    <name type="scientific">Musca hytrovirus</name>
    <name type="common">isolate Musca domestica/United States/Boucias/-</name>
    <name type="synonym">MHV</name>
    <dbReference type="NCBI Taxonomy" id="523909"/>
    <lineage>
        <taxon>Viruses</taxon>
        <taxon>Viruses incertae sedis</taxon>
        <taxon>Naldaviricetes</taxon>
        <taxon>Lefavirales</taxon>
        <taxon>Hytrosaviridae</taxon>
        <taxon>Muscavirus</taxon>
        <taxon>Muscavirus musdomesticae</taxon>
    </lineage>
</organism>
<sequence length="967" mass="111438">MNKITRTDYLLNKLCRPQDGDDNLVASFMPCERAAIRRKYTTLYAYNYTECPHRILETCKLQRIPYFTCIEYRANVECVERHVCDIFPVHIGLRLDRQIYAFLYGDDELNSPAVQRTMYDLYGTIFVVSPQYFSNIFTNRKEIIHSSRDSDKLYNIYMYDVHDRGHRIWMTADANKTCIFRNSNGQEHVIEASQSFRDFIDGIEYEVDIQRHMNFERMFEAFARYQPINDIDDLSNKNILCCVNLLQRGLKYAQRNPLEVAKIFRFGSLDKFASRNITYHQHDNNSGGAIGVAAKNKNNILATDTADLPLPPSAKRNKTEAGGSSGGGGIGDYTNLAQNYKTLSPTNLIHSIESYDRHIKRPVPKNVHTIPTGTEFFICLADTQLNVNSPHKWLRLLPNVILTNHLNISLCPGGVTSLNHLLDILVKNRLIQCTDTDADNLSSLRLLLVNGGLPTRYVIAPDIDNVDFFFVCKTLCPLVECILADTYIVLSLSYGVPMRPVSMYIVREFWSETSRFRPADIGNDEASVIYLSPLDMKNAFLQPLRQYLYGNLLGGGCPENMRKYFKYSIPAKVHSVYTFNNRFVSNAAAVPYYDLTSENSFVYLNSVYRCEEDGTRTELLDRDQSTLSLKTIYSSDPHLTCDGYILSDRIKMDTLLKQKCRFEFELHTKTDKLMWCKDLPSFDNTTNGQIRVYDAYNNCIKTYYQIFTLVRYSKLCLRYKLFNQAKISLFCHPFADGWIYRLYKYYDEEAFIKPDASYEMSVVLTTPVDRKLVKNVSIMICTSCRQPEQYSGQKLYEICGQKGLCVRQSTQRFQDYYRLPQAPDLVVSLFSAIGRTPIMTLKTMLENLTPDEQALRERILCGDCEYVVLKNISSLFCSYGNMRVDISLVKIFLANNLNQTIYLLQQDEKNCGRVLPKSFCDSLGMYGLIKVNFIMCDEFGKEYNVFVNTFKENRTVATRRAQSINNK</sequence>
<dbReference type="GeneID" id="6295436"/>
<dbReference type="RefSeq" id="YP_001883398.1">
    <property type="nucleotide sequence ID" value="NC_010671.1"/>
</dbReference>
<dbReference type="KEGG" id="vg:6295436"/>
<dbReference type="OrthoDB" id="29805at10239"/>
<gene>
    <name evidence="2" type="ORF">MdSGHV070</name>
</gene>
<reference evidence="2 3" key="1">
    <citation type="journal article" date="2008" name="Virology">
        <title>Sequence analysis of a non-classified, non-occluded DNA virus that causes salivary gland hypertrophy of Musca domestica, MdSGHV.</title>
        <authorList>
            <person name="Garcia-Maruniak A."/>
            <person name="Maruniak J.E."/>
            <person name="Farmerie W."/>
            <person name="Boucias D.G."/>
        </authorList>
    </citation>
    <scope>NUCLEOTIDE SEQUENCE [LARGE SCALE GENOMIC DNA]</scope>
    <source>
        <strain evidence="3">Isolate Musca domestica/United States/Boucias/-</strain>
    </source>
</reference>
<organismHost>
    <name type="scientific">Musca domestica</name>
    <name type="common">House fly</name>
    <dbReference type="NCBI Taxonomy" id="7370"/>
</organismHost>
<name>B2YG47_MHVB</name>
<evidence type="ECO:0000313" key="2">
    <source>
        <dbReference type="EMBL" id="ACD03529.1"/>
    </source>
</evidence>
<evidence type="ECO:0000313" key="3">
    <source>
        <dbReference type="Proteomes" id="UP000011274"/>
    </source>
</evidence>